<evidence type="ECO:0000256" key="2">
    <source>
        <dbReference type="ARBA" id="ARBA00022448"/>
    </source>
</evidence>
<evidence type="ECO:0000259" key="13">
    <source>
        <dbReference type="Pfam" id="PF00593"/>
    </source>
</evidence>
<dbReference type="InterPro" id="IPR037066">
    <property type="entry name" value="Plug_dom_sf"/>
</dbReference>
<evidence type="ECO:0000256" key="7">
    <source>
        <dbReference type="ARBA" id="ARBA00023136"/>
    </source>
</evidence>
<accession>A0A2S5ACS6</accession>
<evidence type="ECO:0000259" key="14">
    <source>
        <dbReference type="Pfam" id="PF07715"/>
    </source>
</evidence>
<dbReference type="PANTHER" id="PTHR30069:SF29">
    <property type="entry name" value="HEMOGLOBIN AND HEMOGLOBIN-HAPTOGLOBIN-BINDING PROTEIN 1-RELATED"/>
    <property type="match status" value="1"/>
</dbReference>
<dbReference type="Pfam" id="PF13715">
    <property type="entry name" value="CarbopepD_reg_2"/>
    <property type="match status" value="1"/>
</dbReference>
<keyword evidence="4 10" id="KW-0812">Transmembrane</keyword>
<evidence type="ECO:0000256" key="9">
    <source>
        <dbReference type="ARBA" id="ARBA00023237"/>
    </source>
</evidence>
<proteinExistence type="inferred from homology"/>
<dbReference type="SUPFAM" id="SSF49464">
    <property type="entry name" value="Carboxypeptidase regulatory domain-like"/>
    <property type="match status" value="1"/>
</dbReference>
<dbReference type="Pfam" id="PF07715">
    <property type="entry name" value="Plug"/>
    <property type="match status" value="1"/>
</dbReference>
<keyword evidence="16" id="KW-1185">Reference proteome</keyword>
<gene>
    <name evidence="15" type="ORF">C3L50_06890</name>
</gene>
<comment type="similarity">
    <text evidence="10 11">Belongs to the TonB-dependent receptor family.</text>
</comment>
<evidence type="ECO:0000313" key="15">
    <source>
        <dbReference type="EMBL" id="POY40364.1"/>
    </source>
</evidence>
<dbReference type="Proteomes" id="UP000237310">
    <property type="component" value="Unassembled WGS sequence"/>
</dbReference>
<organism evidence="15 16">
    <name type="scientific">Flavobacterium alvei</name>
    <dbReference type="NCBI Taxonomy" id="2080416"/>
    <lineage>
        <taxon>Bacteria</taxon>
        <taxon>Pseudomonadati</taxon>
        <taxon>Bacteroidota</taxon>
        <taxon>Flavobacteriia</taxon>
        <taxon>Flavobacteriales</taxon>
        <taxon>Flavobacteriaceae</taxon>
        <taxon>Flavobacterium</taxon>
    </lineage>
</organism>
<dbReference type="Gene3D" id="2.170.130.10">
    <property type="entry name" value="TonB-dependent receptor, plug domain"/>
    <property type="match status" value="1"/>
</dbReference>
<feature type="domain" description="TonB-dependent receptor-like beta-barrel" evidence="13">
    <location>
        <begin position="388"/>
        <end position="945"/>
    </location>
</feature>
<dbReference type="Pfam" id="PF00593">
    <property type="entry name" value="TonB_dep_Rec_b-barrel"/>
    <property type="match status" value="1"/>
</dbReference>
<evidence type="ECO:0000256" key="3">
    <source>
        <dbReference type="ARBA" id="ARBA00022452"/>
    </source>
</evidence>
<evidence type="ECO:0000256" key="10">
    <source>
        <dbReference type="PROSITE-ProRule" id="PRU01360"/>
    </source>
</evidence>
<keyword evidence="8" id="KW-0675">Receptor</keyword>
<dbReference type="PANTHER" id="PTHR30069">
    <property type="entry name" value="TONB-DEPENDENT OUTER MEMBRANE RECEPTOR"/>
    <property type="match status" value="1"/>
</dbReference>
<comment type="subcellular location">
    <subcellularLocation>
        <location evidence="1 10">Cell outer membrane</location>
        <topology evidence="1 10">Multi-pass membrane protein</topology>
    </subcellularLocation>
</comment>
<sequence>MKTIYKKLLFLLLFLPFCVLAQNTIGGTVLDKITGQPIPGVNVNVQGSTTGASTDLDGKFRLSNVKKGDKVVFSFVGYKSETIVFSSQQSISVQLEEDSSQLKEVVIQVGYGTVKKKDATGAVAVLGAKDFNKGVTVNADNLFNGRVAGVTVNAGGGAPGSGSTIRIRGGASLNASNDPLIVIDGLPIENSTGTGSTSFLASLNPSTIESFSILKDASATAIYGSRASNGVILITTKKGGKNLSVEFNSMLGIGNLIKTVDVFDAATLRKVVTEQNPSLLSRLGNANTDWQKEIYRQTTYTDANVSVRGSLLGVLPTRLTVGKTYQEGLRLTNVFNRNTVGLALNPTLFQDHLKLRLNANYSNENNSFADAVESSAINFDPTQPVYDNTSKFANFYENYNHATGALTPQTTRNPVAQLLQTDNTGYSNRLFGNFEADYKMHFLPELRAVVNVGFDETHGQTSRYAGLDVASSGSNNNIPYGTNEISRGHRKNTLFDAFLAYNKTFDKLVFDLTGGYSYQKFENNTYIQGNLNDPNLPTTGVGGFPQYKVATPVVLLGYFARTNLNYNDKYLLTLSYRRDGSSRFAKENRFGNFPAASFAWKASNDFFKDSETVSDLKVRVGWGITGQQDIGDAANIYLQKYVTGSGSSQYTFGTTALPIAISSAYNEQIKWEETTTYNAGVDYGLFKNRINGSVDVFYKVSSDLLVKGPLADGSNFSNAIFQNVGQFTTKGVEFTINADIIKSDNFNWNVNFNATHFDRKIDELIYHTIIRTGDNIAGTGTQAKVYQEGFAPDSFWVYKQLYDVSGKPIEGAYADSNGDGVINADDKYIYKNQDAKLVLGFTTNLNYNKFDLSFALRSNIGNSVFNAVNASRAQYGRLNTGADITNLPTSVVNTGFNNTSTVVLSDIYVENASFLRMDNISLGYTFPKWFNDKISLRLTAGCQNVFVITKYSGLDPEINNGVDGAIYPRQRSFLFGTNIKF</sequence>
<evidence type="ECO:0000256" key="12">
    <source>
        <dbReference type="SAM" id="SignalP"/>
    </source>
</evidence>
<protein>
    <submittedName>
        <fullName evidence="15">SusC/RagA family TonB-linked outer membrane protein</fullName>
    </submittedName>
</protein>
<dbReference type="GO" id="GO:0044718">
    <property type="term" value="P:siderophore transmembrane transport"/>
    <property type="evidence" value="ECO:0007669"/>
    <property type="project" value="TreeGrafter"/>
</dbReference>
<evidence type="ECO:0000256" key="5">
    <source>
        <dbReference type="ARBA" id="ARBA00022729"/>
    </source>
</evidence>
<dbReference type="Gene3D" id="2.60.40.1120">
    <property type="entry name" value="Carboxypeptidase-like, regulatory domain"/>
    <property type="match status" value="1"/>
</dbReference>
<dbReference type="AlphaFoldDB" id="A0A2S5ACS6"/>
<dbReference type="InterPro" id="IPR008969">
    <property type="entry name" value="CarboxyPept-like_regulatory"/>
</dbReference>
<keyword evidence="7 10" id="KW-0472">Membrane</keyword>
<keyword evidence="2 10" id="KW-0813">Transport</keyword>
<dbReference type="EMBL" id="PQVG01000003">
    <property type="protein sequence ID" value="POY40364.1"/>
    <property type="molecule type" value="Genomic_DNA"/>
</dbReference>
<keyword evidence="5 12" id="KW-0732">Signal</keyword>
<dbReference type="InterPro" id="IPR023997">
    <property type="entry name" value="TonB-dep_OMP_SusC/RagA_CS"/>
</dbReference>
<evidence type="ECO:0000256" key="8">
    <source>
        <dbReference type="ARBA" id="ARBA00023170"/>
    </source>
</evidence>
<evidence type="ECO:0000256" key="1">
    <source>
        <dbReference type="ARBA" id="ARBA00004571"/>
    </source>
</evidence>
<feature type="domain" description="TonB-dependent receptor plug" evidence="14">
    <location>
        <begin position="115"/>
        <end position="231"/>
    </location>
</feature>
<feature type="signal peptide" evidence="12">
    <location>
        <begin position="1"/>
        <end position="21"/>
    </location>
</feature>
<comment type="caution">
    <text evidence="15">The sequence shown here is derived from an EMBL/GenBank/DDBJ whole genome shotgun (WGS) entry which is preliminary data.</text>
</comment>
<dbReference type="NCBIfam" id="TIGR04056">
    <property type="entry name" value="OMP_RagA_SusC"/>
    <property type="match status" value="1"/>
</dbReference>
<dbReference type="SUPFAM" id="SSF56935">
    <property type="entry name" value="Porins"/>
    <property type="match status" value="1"/>
</dbReference>
<keyword evidence="9 10" id="KW-0998">Cell outer membrane</keyword>
<evidence type="ECO:0000256" key="6">
    <source>
        <dbReference type="ARBA" id="ARBA00023077"/>
    </source>
</evidence>
<keyword evidence="3 10" id="KW-1134">Transmembrane beta strand</keyword>
<dbReference type="PROSITE" id="PS52016">
    <property type="entry name" value="TONB_DEPENDENT_REC_3"/>
    <property type="match status" value="1"/>
</dbReference>
<dbReference type="GO" id="GO:0009279">
    <property type="term" value="C:cell outer membrane"/>
    <property type="evidence" value="ECO:0007669"/>
    <property type="project" value="UniProtKB-SubCell"/>
</dbReference>
<dbReference type="InterPro" id="IPR012910">
    <property type="entry name" value="Plug_dom"/>
</dbReference>
<dbReference type="RefSeq" id="WP_103805426.1">
    <property type="nucleotide sequence ID" value="NZ_PQVG01000003.1"/>
</dbReference>
<dbReference type="Gene3D" id="2.40.170.20">
    <property type="entry name" value="TonB-dependent receptor, beta-barrel domain"/>
    <property type="match status" value="1"/>
</dbReference>
<feature type="chain" id="PRO_5015602266" evidence="12">
    <location>
        <begin position="22"/>
        <end position="981"/>
    </location>
</feature>
<evidence type="ECO:0000256" key="11">
    <source>
        <dbReference type="RuleBase" id="RU003357"/>
    </source>
</evidence>
<dbReference type="InterPro" id="IPR039426">
    <property type="entry name" value="TonB-dep_rcpt-like"/>
</dbReference>
<reference evidence="15 16" key="1">
    <citation type="submission" date="2018-01" db="EMBL/GenBank/DDBJ databases">
        <authorList>
            <person name="Gaut B.S."/>
            <person name="Morton B.R."/>
            <person name="Clegg M.T."/>
            <person name="Duvall M.R."/>
        </authorList>
    </citation>
    <scope>NUCLEOTIDE SEQUENCE [LARGE SCALE GENOMIC DNA]</scope>
    <source>
        <strain evidence="15 16">HR-AY</strain>
    </source>
</reference>
<name>A0A2S5ACS6_9FLAO</name>
<dbReference type="InterPro" id="IPR023996">
    <property type="entry name" value="TonB-dep_OMP_SusC/RagA"/>
</dbReference>
<dbReference type="OrthoDB" id="9768177at2"/>
<dbReference type="InterPro" id="IPR036942">
    <property type="entry name" value="Beta-barrel_TonB_sf"/>
</dbReference>
<dbReference type="NCBIfam" id="TIGR04057">
    <property type="entry name" value="SusC_RagA_signa"/>
    <property type="match status" value="1"/>
</dbReference>
<dbReference type="InterPro" id="IPR000531">
    <property type="entry name" value="Beta-barrel_TonB"/>
</dbReference>
<dbReference type="GO" id="GO:0015344">
    <property type="term" value="F:siderophore uptake transmembrane transporter activity"/>
    <property type="evidence" value="ECO:0007669"/>
    <property type="project" value="TreeGrafter"/>
</dbReference>
<evidence type="ECO:0000256" key="4">
    <source>
        <dbReference type="ARBA" id="ARBA00022692"/>
    </source>
</evidence>
<evidence type="ECO:0000313" key="16">
    <source>
        <dbReference type="Proteomes" id="UP000237310"/>
    </source>
</evidence>
<keyword evidence="6 11" id="KW-0798">TonB box</keyword>